<dbReference type="AlphaFoldDB" id="A0A378BDW0"/>
<proteinExistence type="predicted"/>
<sequence>MVITGKQQDALLGLNVTAQLIQKIVQLVVG</sequence>
<protein>
    <submittedName>
        <fullName evidence="1">Uncharacterized protein</fullName>
    </submittedName>
</protein>
<evidence type="ECO:0000313" key="2">
    <source>
        <dbReference type="Proteomes" id="UP000255192"/>
    </source>
</evidence>
<reference evidence="1 2" key="1">
    <citation type="submission" date="2018-06" db="EMBL/GenBank/DDBJ databases">
        <authorList>
            <consortium name="Pathogen Informatics"/>
            <person name="Doyle S."/>
        </authorList>
    </citation>
    <scope>NUCLEOTIDE SEQUENCE [LARGE SCALE GENOMIC DNA]</scope>
    <source>
        <strain evidence="1 2">NCTC204</strain>
    </source>
</reference>
<name>A0A378BDW0_KLEPN</name>
<accession>A0A378BDW0</accession>
<dbReference type="EMBL" id="UGMD01000002">
    <property type="protein sequence ID" value="STV36791.1"/>
    <property type="molecule type" value="Genomic_DNA"/>
</dbReference>
<dbReference type="Proteomes" id="UP000255192">
    <property type="component" value="Unassembled WGS sequence"/>
</dbReference>
<organism evidence="1 2">
    <name type="scientific">Klebsiella pneumoniae</name>
    <dbReference type="NCBI Taxonomy" id="573"/>
    <lineage>
        <taxon>Bacteria</taxon>
        <taxon>Pseudomonadati</taxon>
        <taxon>Pseudomonadota</taxon>
        <taxon>Gammaproteobacteria</taxon>
        <taxon>Enterobacterales</taxon>
        <taxon>Enterobacteriaceae</taxon>
        <taxon>Klebsiella/Raoultella group</taxon>
        <taxon>Klebsiella</taxon>
        <taxon>Klebsiella pneumoniae complex</taxon>
    </lineage>
</organism>
<evidence type="ECO:0000313" key="1">
    <source>
        <dbReference type="EMBL" id="STV36791.1"/>
    </source>
</evidence>
<gene>
    <name evidence="1" type="ORF">NCTC204_06356</name>
</gene>